<proteinExistence type="predicted"/>
<dbReference type="EMBL" id="BART01028655">
    <property type="protein sequence ID" value="GAG91869.1"/>
    <property type="molecule type" value="Genomic_DNA"/>
</dbReference>
<sequence length="140" mass="15361">MTERTEEQKVAQAPIVVILGGKEYSIAPLVIRDSREWRQKIVALIAPLPGIVGVNTDDADGFAAALTQLCVTMSDQVIDLFFDYAKDLNQEEIEAVATDAELRDAFKEVMKIAFPLAEAIPAAMEQVVQAPKTTRKKGSR</sequence>
<comment type="caution">
    <text evidence="1">The sequence shown here is derived from an EMBL/GenBank/DDBJ whole genome shotgun (WGS) entry which is preliminary data.</text>
</comment>
<accession>X1B7Y1</accession>
<evidence type="ECO:0000313" key="1">
    <source>
        <dbReference type="EMBL" id="GAG91869.1"/>
    </source>
</evidence>
<organism evidence="1">
    <name type="scientific">marine sediment metagenome</name>
    <dbReference type="NCBI Taxonomy" id="412755"/>
    <lineage>
        <taxon>unclassified sequences</taxon>
        <taxon>metagenomes</taxon>
        <taxon>ecological metagenomes</taxon>
    </lineage>
</organism>
<protein>
    <submittedName>
        <fullName evidence="1">Uncharacterized protein</fullName>
    </submittedName>
</protein>
<gene>
    <name evidence="1" type="ORF">S01H4_50468</name>
</gene>
<name>X1B7Y1_9ZZZZ</name>
<dbReference type="AlphaFoldDB" id="X1B7Y1"/>
<reference evidence="1" key="1">
    <citation type="journal article" date="2014" name="Front. Microbiol.">
        <title>High frequency of phylogenetically diverse reductive dehalogenase-homologous genes in deep subseafloor sedimentary metagenomes.</title>
        <authorList>
            <person name="Kawai M."/>
            <person name="Futagami T."/>
            <person name="Toyoda A."/>
            <person name="Takaki Y."/>
            <person name="Nishi S."/>
            <person name="Hori S."/>
            <person name="Arai W."/>
            <person name="Tsubouchi T."/>
            <person name="Morono Y."/>
            <person name="Uchiyama I."/>
            <person name="Ito T."/>
            <person name="Fujiyama A."/>
            <person name="Inagaki F."/>
            <person name="Takami H."/>
        </authorList>
    </citation>
    <scope>NUCLEOTIDE SEQUENCE</scope>
    <source>
        <strain evidence="1">Expedition CK06-06</strain>
    </source>
</reference>